<dbReference type="CDD" id="cd05242">
    <property type="entry name" value="SDR_a8"/>
    <property type="match status" value="1"/>
</dbReference>
<organism evidence="4 5">
    <name type="scientific">Cerasicoccus arenae</name>
    <dbReference type="NCBI Taxonomy" id="424488"/>
    <lineage>
        <taxon>Bacteria</taxon>
        <taxon>Pseudomonadati</taxon>
        <taxon>Verrucomicrobiota</taxon>
        <taxon>Opitutia</taxon>
        <taxon>Puniceicoccales</taxon>
        <taxon>Cerasicoccaceae</taxon>
        <taxon>Cerasicoccus</taxon>
    </lineage>
</organism>
<dbReference type="PANTHER" id="PTHR11092">
    <property type="entry name" value="SUGAR NUCLEOTIDE EPIMERASE RELATED"/>
    <property type="match status" value="1"/>
</dbReference>
<dbReference type="AlphaFoldDB" id="A0A8J3GDX3"/>
<gene>
    <name evidence="4" type="ORF">GCM10007047_13920</name>
</gene>
<dbReference type="RefSeq" id="WP_189513348.1">
    <property type="nucleotide sequence ID" value="NZ_BMXG01000007.1"/>
</dbReference>
<dbReference type="EMBL" id="BMXG01000007">
    <property type="protein sequence ID" value="GHB99061.1"/>
    <property type="molecule type" value="Genomic_DNA"/>
</dbReference>
<dbReference type="PANTHER" id="PTHR11092:SF0">
    <property type="entry name" value="EPIMERASE FAMILY PROTEIN SDR39U1"/>
    <property type="match status" value="1"/>
</dbReference>
<comment type="similarity">
    <text evidence="1">Belongs to the NAD(P)-dependent epimerase/dehydratase family. SDR39U1 subfamily.</text>
</comment>
<proteinExistence type="inferred from homology"/>
<dbReference type="Pfam" id="PF08338">
    <property type="entry name" value="DUF1731"/>
    <property type="match status" value="1"/>
</dbReference>
<reference evidence="4" key="2">
    <citation type="submission" date="2020-09" db="EMBL/GenBank/DDBJ databases">
        <authorList>
            <person name="Sun Q."/>
            <person name="Kim S."/>
        </authorList>
    </citation>
    <scope>NUCLEOTIDE SEQUENCE</scope>
    <source>
        <strain evidence="4">KCTC 12870</strain>
    </source>
</reference>
<evidence type="ECO:0000313" key="4">
    <source>
        <dbReference type="EMBL" id="GHB99061.1"/>
    </source>
</evidence>
<name>A0A8J3GDX3_9BACT</name>
<dbReference type="Gene3D" id="3.40.50.720">
    <property type="entry name" value="NAD(P)-binding Rossmann-like Domain"/>
    <property type="match status" value="1"/>
</dbReference>
<comment type="caution">
    <text evidence="4">The sequence shown here is derived from an EMBL/GenBank/DDBJ whole genome shotgun (WGS) entry which is preliminary data.</text>
</comment>
<dbReference type="NCBIfam" id="TIGR01777">
    <property type="entry name" value="yfcH"/>
    <property type="match status" value="1"/>
</dbReference>
<evidence type="ECO:0000313" key="5">
    <source>
        <dbReference type="Proteomes" id="UP000642829"/>
    </source>
</evidence>
<dbReference type="InterPro" id="IPR010099">
    <property type="entry name" value="SDR39U1"/>
</dbReference>
<dbReference type="InterPro" id="IPR001509">
    <property type="entry name" value="Epimerase_deHydtase"/>
</dbReference>
<sequence>MTNSKRIAITGATGLVGTALNAALRKRGNIVIPISRSSQPEGVVWDLEKGELPTEQLNGLEAVIHLAGAGVADERWTPSRKQVIRDSRIKSAKLLIDTLSKVSMPPKTFISASGIGYYGPKPAQECDESSPLGPGFLADVCREWETAAHRAEEFGARVVIARLGVILSPEGGALARMLLPFKLGLGGPVGSGKQRLGWIVLDDVVRAILFLLDHSQATGPFNLTAPQIITNAAFADTLGKALNRPTKLPAPRFALKLAFGELVDETLLADSPSIPKRLTELGFDFQFPKLDAALRDMLK</sequence>
<reference evidence="4" key="1">
    <citation type="journal article" date="2014" name="Int. J. Syst. Evol. Microbiol.">
        <title>Complete genome sequence of Corynebacterium casei LMG S-19264T (=DSM 44701T), isolated from a smear-ripened cheese.</title>
        <authorList>
            <consortium name="US DOE Joint Genome Institute (JGI-PGF)"/>
            <person name="Walter F."/>
            <person name="Albersmeier A."/>
            <person name="Kalinowski J."/>
            <person name="Ruckert C."/>
        </authorList>
    </citation>
    <scope>NUCLEOTIDE SEQUENCE</scope>
    <source>
        <strain evidence="4">KCTC 12870</strain>
    </source>
</reference>
<protein>
    <submittedName>
        <fullName evidence="4">Epimerase family protein</fullName>
    </submittedName>
</protein>
<dbReference type="InterPro" id="IPR013549">
    <property type="entry name" value="DUF1731"/>
</dbReference>
<keyword evidence="5" id="KW-1185">Reference proteome</keyword>
<feature type="domain" description="NAD-dependent epimerase/dehydratase" evidence="2">
    <location>
        <begin position="7"/>
        <end position="222"/>
    </location>
</feature>
<dbReference type="Pfam" id="PF01370">
    <property type="entry name" value="Epimerase"/>
    <property type="match status" value="1"/>
</dbReference>
<dbReference type="Proteomes" id="UP000642829">
    <property type="component" value="Unassembled WGS sequence"/>
</dbReference>
<feature type="domain" description="DUF1731" evidence="3">
    <location>
        <begin position="250"/>
        <end position="296"/>
    </location>
</feature>
<evidence type="ECO:0000256" key="1">
    <source>
        <dbReference type="ARBA" id="ARBA00009353"/>
    </source>
</evidence>
<evidence type="ECO:0000259" key="3">
    <source>
        <dbReference type="Pfam" id="PF08338"/>
    </source>
</evidence>
<accession>A0A8J3GDX3</accession>
<dbReference type="SUPFAM" id="SSF51735">
    <property type="entry name" value="NAD(P)-binding Rossmann-fold domains"/>
    <property type="match status" value="1"/>
</dbReference>
<dbReference type="InterPro" id="IPR036291">
    <property type="entry name" value="NAD(P)-bd_dom_sf"/>
</dbReference>
<evidence type="ECO:0000259" key="2">
    <source>
        <dbReference type="Pfam" id="PF01370"/>
    </source>
</evidence>